<evidence type="ECO:0000256" key="1">
    <source>
        <dbReference type="ARBA" id="ARBA00001933"/>
    </source>
</evidence>
<comment type="caution">
    <text evidence="10">The sequence shown here is derived from an EMBL/GenBank/DDBJ whole genome shotgun (WGS) entry which is preliminary data.</text>
</comment>
<dbReference type="GO" id="GO:0004123">
    <property type="term" value="F:cystathionine gamma-lyase activity"/>
    <property type="evidence" value="ECO:0007669"/>
    <property type="project" value="TreeGrafter"/>
</dbReference>
<evidence type="ECO:0000256" key="8">
    <source>
        <dbReference type="PIRSR" id="PIRSR001434-2"/>
    </source>
</evidence>
<dbReference type="GO" id="GO:0030170">
    <property type="term" value="F:pyridoxal phosphate binding"/>
    <property type="evidence" value="ECO:0007669"/>
    <property type="project" value="InterPro"/>
</dbReference>
<dbReference type="EMBL" id="LLVT01000001">
    <property type="protein sequence ID" value="KSW13478.1"/>
    <property type="molecule type" value="Genomic_DNA"/>
</dbReference>
<dbReference type="Gene3D" id="3.90.1150.10">
    <property type="entry name" value="Aspartate Aminotransferase, domain 1"/>
    <property type="match status" value="1"/>
</dbReference>
<evidence type="ECO:0000256" key="9">
    <source>
        <dbReference type="RuleBase" id="RU362118"/>
    </source>
</evidence>
<protein>
    <recommendedName>
        <fullName evidence="4">homocysteine desulfhydrase</fullName>
        <ecNumber evidence="4">4.4.1.2</ecNumber>
    </recommendedName>
    <alternativeName>
        <fullName evidence="5">Homocysteine desulfhydrase</fullName>
    </alternativeName>
</protein>
<organism evidence="10 11">
    <name type="scientific">Schaalia odontolytica</name>
    <dbReference type="NCBI Taxonomy" id="1660"/>
    <lineage>
        <taxon>Bacteria</taxon>
        <taxon>Bacillati</taxon>
        <taxon>Actinomycetota</taxon>
        <taxon>Actinomycetes</taxon>
        <taxon>Actinomycetales</taxon>
        <taxon>Actinomycetaceae</taxon>
        <taxon>Schaalia</taxon>
    </lineage>
</organism>
<keyword evidence="3 8" id="KW-0663">Pyridoxal phosphate</keyword>
<dbReference type="GO" id="GO:0003962">
    <property type="term" value="F:cystathionine gamma-synthase activity"/>
    <property type="evidence" value="ECO:0007669"/>
    <property type="project" value="TreeGrafter"/>
</dbReference>
<accession>A0A0V8RZH5</accession>
<gene>
    <name evidence="10" type="ORF">APY09_03810</name>
</gene>
<proteinExistence type="inferred from homology"/>
<dbReference type="GO" id="GO:0005737">
    <property type="term" value="C:cytoplasm"/>
    <property type="evidence" value="ECO:0007669"/>
    <property type="project" value="TreeGrafter"/>
</dbReference>
<dbReference type="Proteomes" id="UP000054686">
    <property type="component" value="Unassembled WGS sequence"/>
</dbReference>
<dbReference type="AlphaFoldDB" id="A0A0V8RZH5"/>
<evidence type="ECO:0000256" key="5">
    <source>
        <dbReference type="ARBA" id="ARBA00047199"/>
    </source>
</evidence>
<dbReference type="RefSeq" id="WP_060566238.1">
    <property type="nucleotide sequence ID" value="NZ_CP040006.1"/>
</dbReference>
<reference evidence="10 11" key="1">
    <citation type="submission" date="2015-10" db="EMBL/GenBank/DDBJ databases">
        <title>Draft Genome of Actinomyces odontolyticus subsp. actinosynbacter strain XH001.</title>
        <authorList>
            <person name="Mclean J.S."/>
            <person name="He X."/>
        </authorList>
    </citation>
    <scope>NUCLEOTIDE SEQUENCE [LARGE SCALE GENOMIC DNA]</scope>
    <source>
        <strain evidence="10 11">XH001</strain>
    </source>
</reference>
<dbReference type="EC" id="4.4.1.2" evidence="4"/>
<comment type="catalytic activity">
    <reaction evidence="7">
        <text>L-methionine + H2O = methanethiol + 2-oxobutanoate + NH4(+)</text>
        <dbReference type="Rhea" id="RHEA:23800"/>
        <dbReference type="ChEBI" id="CHEBI:15377"/>
        <dbReference type="ChEBI" id="CHEBI:16007"/>
        <dbReference type="ChEBI" id="CHEBI:16763"/>
        <dbReference type="ChEBI" id="CHEBI:28938"/>
        <dbReference type="ChEBI" id="CHEBI:57844"/>
        <dbReference type="EC" id="4.4.1.11"/>
    </reaction>
    <physiologicalReaction direction="left-to-right" evidence="7">
        <dbReference type="Rhea" id="RHEA:23801"/>
    </physiologicalReaction>
</comment>
<comment type="catalytic activity">
    <reaction evidence="6">
        <text>L-homocysteine + H2O = 2-oxobutanoate + hydrogen sulfide + NH4(+) + H(+)</text>
        <dbReference type="Rhea" id="RHEA:14501"/>
        <dbReference type="ChEBI" id="CHEBI:15377"/>
        <dbReference type="ChEBI" id="CHEBI:15378"/>
        <dbReference type="ChEBI" id="CHEBI:16763"/>
        <dbReference type="ChEBI" id="CHEBI:28938"/>
        <dbReference type="ChEBI" id="CHEBI:29919"/>
        <dbReference type="ChEBI" id="CHEBI:58199"/>
        <dbReference type="EC" id="4.4.1.2"/>
    </reaction>
    <physiologicalReaction direction="left-to-right" evidence="6">
        <dbReference type="Rhea" id="RHEA:14502"/>
    </physiologicalReaction>
</comment>
<dbReference type="GO" id="GO:0018826">
    <property type="term" value="F:methionine gamma-lyase activity"/>
    <property type="evidence" value="ECO:0007669"/>
    <property type="project" value="UniProtKB-EC"/>
</dbReference>
<dbReference type="Gene3D" id="3.40.640.10">
    <property type="entry name" value="Type I PLP-dependent aspartate aminotransferase-like (Major domain)"/>
    <property type="match status" value="1"/>
</dbReference>
<dbReference type="InterPro" id="IPR054542">
    <property type="entry name" value="Cys_met_metab_PP"/>
</dbReference>
<evidence type="ECO:0000256" key="2">
    <source>
        <dbReference type="ARBA" id="ARBA00009077"/>
    </source>
</evidence>
<dbReference type="InterPro" id="IPR015421">
    <property type="entry name" value="PyrdxlP-dep_Trfase_major"/>
</dbReference>
<dbReference type="Pfam" id="PF01053">
    <property type="entry name" value="Cys_Met_Meta_PP"/>
    <property type="match status" value="1"/>
</dbReference>
<dbReference type="SUPFAM" id="SSF53383">
    <property type="entry name" value="PLP-dependent transferases"/>
    <property type="match status" value="1"/>
</dbReference>
<dbReference type="GO" id="GO:0019343">
    <property type="term" value="P:cysteine biosynthetic process via cystathionine"/>
    <property type="evidence" value="ECO:0007669"/>
    <property type="project" value="TreeGrafter"/>
</dbReference>
<dbReference type="InterPro" id="IPR000277">
    <property type="entry name" value="Cys/Met-Metab_PyrdxlP-dep_enz"/>
</dbReference>
<comment type="similarity">
    <text evidence="2 9">Belongs to the trans-sulfuration enzymes family.</text>
</comment>
<evidence type="ECO:0000256" key="7">
    <source>
        <dbReference type="ARBA" id="ARBA00052699"/>
    </source>
</evidence>
<dbReference type="OrthoDB" id="9780685at2"/>
<dbReference type="CDD" id="cd00614">
    <property type="entry name" value="CGS_like"/>
    <property type="match status" value="1"/>
</dbReference>
<dbReference type="InterPro" id="IPR015424">
    <property type="entry name" value="PyrdxlP-dep_Trfase"/>
</dbReference>
<dbReference type="GO" id="GO:0047982">
    <property type="term" value="F:homocysteine desulfhydrase activity"/>
    <property type="evidence" value="ECO:0007669"/>
    <property type="project" value="UniProtKB-EC"/>
</dbReference>
<evidence type="ECO:0000313" key="10">
    <source>
        <dbReference type="EMBL" id="KSW13478.1"/>
    </source>
</evidence>
<name>A0A0V8RZH5_9ACTO</name>
<dbReference type="PANTHER" id="PTHR11808">
    <property type="entry name" value="TRANS-SULFURATION ENZYME FAMILY MEMBER"/>
    <property type="match status" value="1"/>
</dbReference>
<dbReference type="PIRSF" id="PIRSF001434">
    <property type="entry name" value="CGS"/>
    <property type="match status" value="1"/>
</dbReference>
<dbReference type="InterPro" id="IPR015422">
    <property type="entry name" value="PyrdxlP-dep_Trfase_small"/>
</dbReference>
<evidence type="ECO:0000313" key="11">
    <source>
        <dbReference type="Proteomes" id="UP000054686"/>
    </source>
</evidence>
<evidence type="ECO:0000256" key="3">
    <source>
        <dbReference type="ARBA" id="ARBA00022898"/>
    </source>
</evidence>
<dbReference type="PROSITE" id="PS00868">
    <property type="entry name" value="CYS_MET_METAB_PP"/>
    <property type="match status" value="1"/>
</dbReference>
<evidence type="ECO:0000256" key="4">
    <source>
        <dbReference type="ARBA" id="ARBA00047175"/>
    </source>
</evidence>
<dbReference type="PANTHER" id="PTHR11808:SF15">
    <property type="entry name" value="CYSTATHIONINE GAMMA-LYASE"/>
    <property type="match status" value="1"/>
</dbReference>
<sequence length="400" mass="42197">MSTPDCTTFSTLAIHAGFDPDPITGDVVPPIHVASTFVQDRPGELREGYEYGRCGNPTTNAFAGALAALEGATHGFAFPSGMSAEDTVIRLLARPGDHVVHSTDVYGGTHKLLSVIKPAEGITSEAVDLTDLAEAERVIRGSRPQIVWVETPSNPFLLVTDIAAIAALTHEVGGLLIVDNTFATPVLQRPLELGADVVVHSTTKYVGGHSDVVGGAFILRDGLELPAHVEPFFGERDAAAEAVKLQMALGHVPSPRDTYLAHRGLKTLALRVERHCENAQKVAEFLATHPKVTAVHYPGLASDPVYELAQRQNPAGVGGVLSFQVATEEAAIELTTRTRVFALAASLGAPESLIEHPAIMTHSTRVGGVGGVPGTLLRLAVGLEDAQELIADLDQALAQI</sequence>
<comment type="cofactor">
    <cofactor evidence="1 9">
        <name>pyridoxal 5'-phosphate</name>
        <dbReference type="ChEBI" id="CHEBI:597326"/>
    </cofactor>
</comment>
<dbReference type="FunFam" id="3.40.640.10:FF:000046">
    <property type="entry name" value="Cystathionine gamma-lyase"/>
    <property type="match status" value="1"/>
</dbReference>
<dbReference type="GO" id="GO:0019346">
    <property type="term" value="P:transsulfuration"/>
    <property type="evidence" value="ECO:0007669"/>
    <property type="project" value="InterPro"/>
</dbReference>
<feature type="modified residue" description="N6-(pyridoxal phosphate)lysine" evidence="8">
    <location>
        <position position="204"/>
    </location>
</feature>
<evidence type="ECO:0000256" key="6">
    <source>
        <dbReference type="ARBA" id="ARBA00048780"/>
    </source>
</evidence>